<protein>
    <recommendedName>
        <fullName evidence="3">Outer kinetochore protein DAD1</fullName>
    </recommendedName>
</protein>
<dbReference type="AlphaFoldDB" id="T0R7T8"/>
<organism evidence="1 2">
    <name type="scientific">Saprolegnia diclina (strain VS20)</name>
    <dbReference type="NCBI Taxonomy" id="1156394"/>
    <lineage>
        <taxon>Eukaryota</taxon>
        <taxon>Sar</taxon>
        <taxon>Stramenopiles</taxon>
        <taxon>Oomycota</taxon>
        <taxon>Saprolegniomycetes</taxon>
        <taxon>Saprolegniales</taxon>
        <taxon>Saprolegniaceae</taxon>
        <taxon>Saprolegnia</taxon>
    </lineage>
</organism>
<accession>T0R7T8</accession>
<dbReference type="GeneID" id="19957302"/>
<dbReference type="Proteomes" id="UP000030762">
    <property type="component" value="Unassembled WGS sequence"/>
</dbReference>
<proteinExistence type="predicted"/>
<dbReference type="RefSeq" id="XP_008621013.1">
    <property type="nucleotide sequence ID" value="XM_008622791.1"/>
</dbReference>
<evidence type="ECO:0000313" key="2">
    <source>
        <dbReference type="Proteomes" id="UP000030762"/>
    </source>
</evidence>
<dbReference type="VEuPathDB" id="FungiDB:SDRG_16575"/>
<keyword evidence="2" id="KW-1185">Reference proteome</keyword>
<dbReference type="OrthoDB" id="5566853at2759"/>
<evidence type="ECO:0000313" key="1">
    <source>
        <dbReference type="EMBL" id="EQC25557.1"/>
    </source>
</evidence>
<name>T0R7T8_SAPDV</name>
<evidence type="ECO:0008006" key="3">
    <source>
        <dbReference type="Google" id="ProtNLM"/>
    </source>
</evidence>
<gene>
    <name evidence="1" type="ORF">SDRG_16575</name>
</gene>
<dbReference type="InParanoid" id="T0R7T8"/>
<reference evidence="1 2" key="1">
    <citation type="submission" date="2012-04" db="EMBL/GenBank/DDBJ databases">
        <title>The Genome Sequence of Saprolegnia declina VS20.</title>
        <authorList>
            <consortium name="The Broad Institute Genome Sequencing Platform"/>
            <person name="Russ C."/>
            <person name="Nusbaum C."/>
            <person name="Tyler B."/>
            <person name="van West P."/>
            <person name="Dieguez-Uribeondo J."/>
            <person name="de Bruijn I."/>
            <person name="Tripathy S."/>
            <person name="Jiang R."/>
            <person name="Young S.K."/>
            <person name="Zeng Q."/>
            <person name="Gargeya S."/>
            <person name="Fitzgerald M."/>
            <person name="Haas B."/>
            <person name="Abouelleil A."/>
            <person name="Alvarado L."/>
            <person name="Arachchi H.M."/>
            <person name="Berlin A."/>
            <person name="Chapman S.B."/>
            <person name="Goldberg J."/>
            <person name="Griggs A."/>
            <person name="Gujja S."/>
            <person name="Hansen M."/>
            <person name="Howarth C."/>
            <person name="Imamovic A."/>
            <person name="Larimer J."/>
            <person name="McCowen C."/>
            <person name="Montmayeur A."/>
            <person name="Murphy C."/>
            <person name="Neiman D."/>
            <person name="Pearson M."/>
            <person name="Priest M."/>
            <person name="Roberts A."/>
            <person name="Saif S."/>
            <person name="Shea T."/>
            <person name="Sisk P."/>
            <person name="Sykes S."/>
            <person name="Wortman J."/>
            <person name="Nusbaum C."/>
            <person name="Birren B."/>
        </authorList>
    </citation>
    <scope>NUCLEOTIDE SEQUENCE [LARGE SCALE GENOMIC DNA]</scope>
    <source>
        <strain evidence="1 2">VS20</strain>
    </source>
</reference>
<sequence length="73" mass="8276">MSAAFKAEKEKLEDAILEQQMRDVLTGLQTLNQNLDRLNDVGEELQAIAVSWTNYCDAMHRAQTDVKVPLLED</sequence>
<dbReference type="EMBL" id="JH767267">
    <property type="protein sequence ID" value="EQC25557.1"/>
    <property type="molecule type" value="Genomic_DNA"/>
</dbReference>